<proteinExistence type="predicted"/>
<dbReference type="EMBL" id="PGGM01000013">
    <property type="protein sequence ID" value="PSH61322.1"/>
    <property type="molecule type" value="Genomic_DNA"/>
</dbReference>
<sequence>MKHRFCLLLPLILISACNGSDSKPDDSVARSTFDAVTAELKETKSALAKAQQDNADLAGQQGQIQTALDAKLAEQEELLQRLQRADLTEAERDELKRQLGNVTKERDQLIANKAKLTALLKSAVCQ</sequence>
<dbReference type="Proteomes" id="UP000241764">
    <property type="component" value="Unassembled WGS sequence"/>
</dbReference>
<dbReference type="AlphaFoldDB" id="A0A2P7B4D2"/>
<organism evidence="2 3">
    <name type="scientific">Phyllobacterium sophorae</name>
    <dbReference type="NCBI Taxonomy" id="1520277"/>
    <lineage>
        <taxon>Bacteria</taxon>
        <taxon>Pseudomonadati</taxon>
        <taxon>Pseudomonadota</taxon>
        <taxon>Alphaproteobacteria</taxon>
        <taxon>Hyphomicrobiales</taxon>
        <taxon>Phyllobacteriaceae</taxon>
        <taxon>Phyllobacterium</taxon>
    </lineage>
</organism>
<evidence type="ECO:0008006" key="4">
    <source>
        <dbReference type="Google" id="ProtNLM"/>
    </source>
</evidence>
<evidence type="ECO:0000313" key="2">
    <source>
        <dbReference type="EMBL" id="PSH61322.1"/>
    </source>
</evidence>
<comment type="caution">
    <text evidence="2">The sequence shown here is derived from an EMBL/GenBank/DDBJ whole genome shotgun (WGS) entry which is preliminary data.</text>
</comment>
<name>A0A2P7B4D2_9HYPH</name>
<protein>
    <recommendedName>
        <fullName evidence="4">Lipoprotein</fullName>
    </recommendedName>
</protein>
<evidence type="ECO:0000256" key="1">
    <source>
        <dbReference type="SAM" id="Coils"/>
    </source>
</evidence>
<feature type="coiled-coil region" evidence="1">
    <location>
        <begin position="33"/>
        <end position="112"/>
    </location>
</feature>
<accession>A0A2P7B4D2</accession>
<keyword evidence="1" id="KW-0175">Coiled coil</keyword>
<dbReference type="RefSeq" id="WP_106666442.1">
    <property type="nucleotide sequence ID" value="NZ_PGGM01000013.1"/>
</dbReference>
<evidence type="ECO:0000313" key="3">
    <source>
        <dbReference type="Proteomes" id="UP000241764"/>
    </source>
</evidence>
<dbReference type="OrthoDB" id="9856841at2"/>
<gene>
    <name evidence="2" type="ORF">CU103_23435</name>
</gene>
<dbReference type="PROSITE" id="PS51257">
    <property type="entry name" value="PROKAR_LIPOPROTEIN"/>
    <property type="match status" value="1"/>
</dbReference>
<keyword evidence="3" id="KW-1185">Reference proteome</keyword>
<reference evidence="3" key="1">
    <citation type="submission" date="2017-11" db="EMBL/GenBank/DDBJ databases">
        <authorList>
            <person name="Kuznetsova I."/>
            <person name="Sazanova A."/>
            <person name="Chirak E."/>
            <person name="Safronova V."/>
            <person name="Willems A."/>
        </authorList>
    </citation>
    <scope>NUCLEOTIDE SEQUENCE [LARGE SCALE GENOMIC DNA]</scope>
    <source>
        <strain evidence="3">CCBAU 03422</strain>
    </source>
</reference>